<dbReference type="Pfam" id="PF13699">
    <property type="entry name" value="eCIS_core"/>
    <property type="match status" value="1"/>
</dbReference>
<reference evidence="3 4" key="1">
    <citation type="submission" date="2020-08" db="EMBL/GenBank/DDBJ databases">
        <title>Sequencing the genomes of 1000 actinobacteria strains.</title>
        <authorList>
            <person name="Klenk H.-P."/>
        </authorList>
    </citation>
    <scope>NUCLEOTIDE SEQUENCE [LARGE SCALE GENOMIC DNA]</scope>
    <source>
        <strain evidence="3 4">DSM 45486</strain>
    </source>
</reference>
<proteinExistence type="predicted"/>
<dbReference type="EMBL" id="JACHMO010000001">
    <property type="protein sequence ID" value="MBB5803317.1"/>
    <property type="molecule type" value="Genomic_DNA"/>
</dbReference>
<organism evidence="3 4">
    <name type="scientific">Saccharothrix ecbatanensis</name>
    <dbReference type="NCBI Taxonomy" id="1105145"/>
    <lineage>
        <taxon>Bacteria</taxon>
        <taxon>Bacillati</taxon>
        <taxon>Actinomycetota</taxon>
        <taxon>Actinomycetes</taxon>
        <taxon>Pseudonocardiales</taxon>
        <taxon>Pseudonocardiaceae</taxon>
        <taxon>Saccharothrix</taxon>
    </lineage>
</organism>
<dbReference type="RefSeq" id="WP_246477807.1">
    <property type="nucleotide sequence ID" value="NZ_JACHMO010000001.1"/>
</dbReference>
<evidence type="ECO:0000259" key="2">
    <source>
        <dbReference type="Pfam" id="PF13699"/>
    </source>
</evidence>
<comment type="caution">
    <text evidence="3">The sequence shown here is derived from an EMBL/GenBank/DDBJ whole genome shotgun (WGS) entry which is preliminary data.</text>
</comment>
<feature type="domain" description="eCIS core" evidence="2">
    <location>
        <begin position="87"/>
        <end position="164"/>
    </location>
</feature>
<sequence>MRQHGQGAGSAGRKAQGKEREEVAGRSLVTPAGPTTPEAVLAMQRLVGNAAVVQRLARHEHADGCCGSGETVQRDAVARSVGSPGRPLDDDVRSEMEGRIGHDFSDVRIHTDATAHAAAESVQAHAFTTGSDIVFQRSQYDPATVPGKKRLAHELLHVVQQRQGPVEGTDNGRGAKVSDPSDRFERAASAGAEQVMAGAAPVQRAAVDERETAAAPARGAAAAHAGDVPVQRVELVDALDTMRNRPILPKQEEGKTSITRGAEDESLGLPPELLEQLERLVQQDQSVASTVDMGDPRRKPSTFGGGNAVNVTHEVGFDVKGRDATNLRYIRFVKAVKMYQGYPSSQVNRQRTVSGYVSWSPVVETPDMGKGTDDDAAYQARLVKLLDEDFAAAKWSYDGPDKEFYREEKEGEEVVRLINVDTPGVKSDFKQYPIVQRYEFYGVLYDAAERAILNVSHYSDRLIGLSATAALTR</sequence>
<dbReference type="Proteomes" id="UP000552097">
    <property type="component" value="Unassembled WGS sequence"/>
</dbReference>
<name>A0A7W9HJ86_9PSEU</name>
<protein>
    <recommendedName>
        <fullName evidence="2">eCIS core domain-containing protein</fullName>
    </recommendedName>
</protein>
<evidence type="ECO:0000313" key="4">
    <source>
        <dbReference type="Proteomes" id="UP000552097"/>
    </source>
</evidence>
<dbReference type="AlphaFoldDB" id="A0A7W9HJ86"/>
<dbReference type="InterPro" id="IPR025295">
    <property type="entry name" value="eCIS_core_dom"/>
</dbReference>
<evidence type="ECO:0000256" key="1">
    <source>
        <dbReference type="SAM" id="MobiDB-lite"/>
    </source>
</evidence>
<gene>
    <name evidence="3" type="ORF">F4560_003085</name>
</gene>
<feature type="compositionally biased region" description="Gly residues" evidence="1">
    <location>
        <begin position="1"/>
        <end position="10"/>
    </location>
</feature>
<feature type="region of interest" description="Disordered" evidence="1">
    <location>
        <begin position="287"/>
        <end position="306"/>
    </location>
</feature>
<accession>A0A7W9HJ86</accession>
<feature type="region of interest" description="Disordered" evidence="1">
    <location>
        <begin position="1"/>
        <end position="35"/>
    </location>
</feature>
<keyword evidence="4" id="KW-1185">Reference proteome</keyword>
<evidence type="ECO:0000313" key="3">
    <source>
        <dbReference type="EMBL" id="MBB5803317.1"/>
    </source>
</evidence>